<dbReference type="EMBL" id="CADIKH010000014">
    <property type="protein sequence ID" value="CAB3758631.1"/>
    <property type="molecule type" value="Genomic_DNA"/>
</dbReference>
<dbReference type="AlphaFoldDB" id="A0A6J5DZD7"/>
<dbReference type="Proteomes" id="UP000494363">
    <property type="component" value="Unassembled WGS sequence"/>
</dbReference>
<evidence type="ECO:0000313" key="2">
    <source>
        <dbReference type="Proteomes" id="UP000494363"/>
    </source>
</evidence>
<gene>
    <name evidence="1" type="ORF">LMG29542_03391</name>
</gene>
<accession>A0A6J5DZD7</accession>
<reference evidence="1 2" key="1">
    <citation type="submission" date="2020-04" db="EMBL/GenBank/DDBJ databases">
        <authorList>
            <person name="De Canck E."/>
        </authorList>
    </citation>
    <scope>NUCLEOTIDE SEQUENCE [LARGE SCALE GENOMIC DNA]</scope>
    <source>
        <strain evidence="1 2">LMG 29542</strain>
    </source>
</reference>
<protein>
    <submittedName>
        <fullName evidence="1">Uncharacterized protein</fullName>
    </submittedName>
</protein>
<keyword evidence="2" id="KW-1185">Reference proteome</keyword>
<sequence length="187" mass="20634">MTTVAHPWDNEPDADAFEASELVCLMRRDHNGVWNGYAGVPKTHALYRQRRDVMIIVPEAMAGHELISTRIAVADLHGVVPRTLAAGAAAPLSVVVDVHGGLWSTGVIGEDHPNLWFYGFMCGHAWDFKPLDPITVQAYQTMDAEQAEALYRTPAEYRSYDYARVQTEALAMQIAALADVELAQEVV</sequence>
<organism evidence="1 2">
    <name type="scientific">Paraburkholderia humisilvae</name>
    <dbReference type="NCBI Taxonomy" id="627669"/>
    <lineage>
        <taxon>Bacteria</taxon>
        <taxon>Pseudomonadati</taxon>
        <taxon>Pseudomonadota</taxon>
        <taxon>Betaproteobacteria</taxon>
        <taxon>Burkholderiales</taxon>
        <taxon>Burkholderiaceae</taxon>
        <taxon>Paraburkholderia</taxon>
    </lineage>
</organism>
<proteinExistence type="predicted"/>
<name>A0A6J5DZD7_9BURK</name>
<evidence type="ECO:0000313" key="1">
    <source>
        <dbReference type="EMBL" id="CAB3758631.1"/>
    </source>
</evidence>
<dbReference type="RefSeq" id="WP_175227613.1">
    <property type="nucleotide sequence ID" value="NZ_CADIKH010000014.1"/>
</dbReference>